<evidence type="ECO:0000256" key="1">
    <source>
        <dbReference type="SAM" id="MobiDB-lite"/>
    </source>
</evidence>
<dbReference type="RefSeq" id="WP_273630141.1">
    <property type="nucleotide sequence ID" value="NZ_CP117167.1"/>
</dbReference>
<evidence type="ECO:0008006" key="4">
    <source>
        <dbReference type="Google" id="ProtNLM"/>
    </source>
</evidence>
<dbReference type="Proteomes" id="UP001216139">
    <property type="component" value="Chromosome"/>
</dbReference>
<accession>A0ABY7T8D9</accession>
<proteinExistence type="predicted"/>
<gene>
    <name evidence="2" type="ORF">PQO05_24705</name>
</gene>
<organism evidence="2 3">
    <name type="scientific">Mucilaginibacter jinjuensis</name>
    <dbReference type="NCBI Taxonomy" id="1176721"/>
    <lineage>
        <taxon>Bacteria</taxon>
        <taxon>Pseudomonadati</taxon>
        <taxon>Bacteroidota</taxon>
        <taxon>Sphingobacteriia</taxon>
        <taxon>Sphingobacteriales</taxon>
        <taxon>Sphingobacteriaceae</taxon>
        <taxon>Mucilaginibacter</taxon>
    </lineage>
</organism>
<sequence>MEQEKQKKQWIAPEIEVISSYSIEGGSVPGPSEGAVGPKSSKTGNGLS</sequence>
<keyword evidence="3" id="KW-1185">Reference proteome</keyword>
<evidence type="ECO:0000313" key="2">
    <source>
        <dbReference type="EMBL" id="WCT11937.1"/>
    </source>
</evidence>
<evidence type="ECO:0000313" key="3">
    <source>
        <dbReference type="Proteomes" id="UP001216139"/>
    </source>
</evidence>
<name>A0ABY7T8D9_9SPHI</name>
<reference evidence="2 3" key="1">
    <citation type="submission" date="2023-02" db="EMBL/GenBank/DDBJ databases">
        <title>Genome sequence of Mucilaginibacter jinjuensis strain KACC 16571.</title>
        <authorList>
            <person name="Kim S."/>
            <person name="Heo J."/>
            <person name="Kwon S.-W."/>
        </authorList>
    </citation>
    <scope>NUCLEOTIDE SEQUENCE [LARGE SCALE GENOMIC DNA]</scope>
    <source>
        <strain evidence="2 3">KACC 16571</strain>
    </source>
</reference>
<feature type="region of interest" description="Disordered" evidence="1">
    <location>
        <begin position="22"/>
        <end position="48"/>
    </location>
</feature>
<protein>
    <recommendedName>
        <fullName evidence="4">Paeninodin family lasso peptide</fullName>
    </recommendedName>
</protein>
<dbReference type="EMBL" id="CP117167">
    <property type="protein sequence ID" value="WCT11937.1"/>
    <property type="molecule type" value="Genomic_DNA"/>
</dbReference>